<dbReference type="GO" id="GO:0005737">
    <property type="term" value="C:cytoplasm"/>
    <property type="evidence" value="ECO:0007669"/>
    <property type="project" value="UniProtKB-SubCell"/>
</dbReference>
<dbReference type="PANTHER" id="PTHR31126">
    <property type="entry name" value="TYROSINE-PROTEIN PHOSPHATASE"/>
    <property type="match status" value="1"/>
</dbReference>
<feature type="region of interest" description="Disordered" evidence="4">
    <location>
        <begin position="324"/>
        <end position="366"/>
    </location>
</feature>
<evidence type="ECO:0000313" key="6">
    <source>
        <dbReference type="Proteomes" id="UP001303373"/>
    </source>
</evidence>
<reference evidence="5 6" key="1">
    <citation type="submission" date="2023-11" db="EMBL/GenBank/DDBJ databases">
        <title>An acidophilic fungus is an integral part of prey digestion in a carnivorous sundew plant.</title>
        <authorList>
            <person name="Tsai I.J."/>
        </authorList>
    </citation>
    <scope>NUCLEOTIDE SEQUENCE [LARGE SCALE GENOMIC DNA]</scope>
    <source>
        <strain evidence="5">169a</strain>
    </source>
</reference>
<feature type="region of interest" description="Disordered" evidence="4">
    <location>
        <begin position="1"/>
        <end position="54"/>
    </location>
</feature>
<evidence type="ECO:0000313" key="5">
    <source>
        <dbReference type="EMBL" id="WPG98278.1"/>
    </source>
</evidence>
<protein>
    <submittedName>
        <fullName evidence="5">Uncharacterized protein</fullName>
    </submittedName>
</protein>
<evidence type="ECO:0000256" key="1">
    <source>
        <dbReference type="ARBA" id="ARBA00004496"/>
    </source>
</evidence>
<dbReference type="Proteomes" id="UP001303373">
    <property type="component" value="Chromosome 2"/>
</dbReference>
<dbReference type="Gene3D" id="3.90.190.10">
    <property type="entry name" value="Protein tyrosine phosphatase superfamily"/>
    <property type="match status" value="1"/>
</dbReference>
<evidence type="ECO:0000256" key="2">
    <source>
        <dbReference type="ARBA" id="ARBA00022490"/>
    </source>
</evidence>
<evidence type="ECO:0000256" key="3">
    <source>
        <dbReference type="ARBA" id="ARBA00022801"/>
    </source>
</evidence>
<dbReference type="GO" id="GO:0016791">
    <property type="term" value="F:phosphatase activity"/>
    <property type="evidence" value="ECO:0007669"/>
    <property type="project" value="TreeGrafter"/>
</dbReference>
<dbReference type="PROSITE" id="PS00383">
    <property type="entry name" value="TYR_PHOSPHATASE_1"/>
    <property type="match status" value="1"/>
</dbReference>
<dbReference type="InterPro" id="IPR004861">
    <property type="entry name" value="Siw14-like"/>
</dbReference>
<dbReference type="SUPFAM" id="SSF52799">
    <property type="entry name" value="(Phosphotyrosine protein) phosphatases II"/>
    <property type="match status" value="1"/>
</dbReference>
<gene>
    <name evidence="5" type="ORF">R9X50_00106600</name>
</gene>
<organism evidence="5 6">
    <name type="scientific">Acrodontium crateriforme</name>
    <dbReference type="NCBI Taxonomy" id="150365"/>
    <lineage>
        <taxon>Eukaryota</taxon>
        <taxon>Fungi</taxon>
        <taxon>Dikarya</taxon>
        <taxon>Ascomycota</taxon>
        <taxon>Pezizomycotina</taxon>
        <taxon>Dothideomycetes</taxon>
        <taxon>Dothideomycetidae</taxon>
        <taxon>Mycosphaerellales</taxon>
        <taxon>Teratosphaeriaceae</taxon>
        <taxon>Acrodontium</taxon>
    </lineage>
</organism>
<sequence>MATLNQDTSTLSVPEPWMSGTLSKDPQNGLEMDGVEAVSRPPSPPETGSNTPTVRVTQCPARLQPIMPPPNYGSVEDSCIFRSAFPQDRNITFLKLLDIKLVLCLVDTLPTETYKLWMSNNNINFSKINIATNKDGQINTTWDSLCEAVLLLMNPANYPIYIHCNQGKHRTGCVVACYRKVKRDPIEDIIAEYEAYAGTKARPGDIDLIRAFDPEAVFEYAKRHGYFADRQFSRKVDSTVYNIDTLVAALTSSDSAMSLDEWGPWDMSVTTGSSVASDLTDEGVEMAHISPIIEGLPMLQRQISSIEQPKILLDATDDPLASSEVGQMEDISPDDLMRSPDSITTITELGDGDRARSPEATTVAHL</sequence>
<keyword evidence="2" id="KW-0963">Cytoplasm</keyword>
<dbReference type="Pfam" id="PF03162">
    <property type="entry name" value="Y_phosphatase2"/>
    <property type="match status" value="1"/>
</dbReference>
<proteinExistence type="predicted"/>
<dbReference type="EMBL" id="CP138581">
    <property type="protein sequence ID" value="WPG98278.1"/>
    <property type="molecule type" value="Genomic_DNA"/>
</dbReference>
<comment type="subcellular location">
    <subcellularLocation>
        <location evidence="1">Cytoplasm</location>
    </subcellularLocation>
</comment>
<feature type="compositionally biased region" description="Polar residues" evidence="4">
    <location>
        <begin position="1"/>
        <end position="12"/>
    </location>
</feature>
<dbReference type="InterPro" id="IPR029021">
    <property type="entry name" value="Prot-tyrosine_phosphatase-like"/>
</dbReference>
<keyword evidence="3" id="KW-0378">Hydrolase</keyword>
<dbReference type="GO" id="GO:0052840">
    <property type="term" value="F:inositol diphosphate tetrakisphosphate diphosphatase activity"/>
    <property type="evidence" value="ECO:0007669"/>
    <property type="project" value="TreeGrafter"/>
</dbReference>
<keyword evidence="6" id="KW-1185">Reference proteome</keyword>
<dbReference type="AlphaFoldDB" id="A0AAQ3LYF9"/>
<accession>A0AAQ3LYF9</accession>
<dbReference type="PANTHER" id="PTHR31126:SF48">
    <property type="entry name" value="INOSITOL PHOSPHATASE SIW14"/>
    <property type="match status" value="1"/>
</dbReference>
<dbReference type="FunFam" id="3.90.190.10:FF:000035">
    <property type="entry name" value="Tyrosine phosphatase, putative"/>
    <property type="match status" value="1"/>
</dbReference>
<dbReference type="InterPro" id="IPR016130">
    <property type="entry name" value="Tyr_Pase_AS"/>
</dbReference>
<name>A0AAQ3LYF9_9PEZI</name>
<evidence type="ECO:0000256" key="4">
    <source>
        <dbReference type="SAM" id="MobiDB-lite"/>
    </source>
</evidence>